<dbReference type="Proteomes" id="UP000022835">
    <property type="component" value="Unassembled WGS sequence"/>
</dbReference>
<dbReference type="EMBL" id="JALN02000001">
    <property type="protein sequence ID" value="KDE98377.1"/>
    <property type="molecule type" value="Genomic_DNA"/>
</dbReference>
<organism evidence="2 3">
    <name type="scientific">Mycolicibacterium aromaticivorans JS19b1 = JCM 16368</name>
    <dbReference type="NCBI Taxonomy" id="1440774"/>
    <lineage>
        <taxon>Bacteria</taxon>
        <taxon>Bacillati</taxon>
        <taxon>Actinomycetota</taxon>
        <taxon>Actinomycetes</taxon>
        <taxon>Mycobacteriales</taxon>
        <taxon>Mycobacteriaceae</taxon>
        <taxon>Mycolicibacterium</taxon>
    </lineage>
</organism>
<feature type="transmembrane region" description="Helical" evidence="1">
    <location>
        <begin position="42"/>
        <end position="61"/>
    </location>
</feature>
<dbReference type="eggNOG" id="ENOG5031ERK">
    <property type="taxonomic scope" value="Bacteria"/>
</dbReference>
<comment type="caution">
    <text evidence="2">The sequence shown here is derived from an EMBL/GenBank/DDBJ whole genome shotgun (WGS) entry which is preliminary data.</text>
</comment>
<feature type="transmembrane region" description="Helical" evidence="1">
    <location>
        <begin position="406"/>
        <end position="425"/>
    </location>
</feature>
<feature type="transmembrane region" description="Helical" evidence="1">
    <location>
        <begin position="148"/>
        <end position="167"/>
    </location>
</feature>
<accession>A0A064CHY1</accession>
<dbReference type="OrthoDB" id="4670956at2"/>
<feature type="transmembrane region" description="Helical" evidence="1">
    <location>
        <begin position="347"/>
        <end position="369"/>
    </location>
</feature>
<dbReference type="AlphaFoldDB" id="A0A064CHY1"/>
<protein>
    <submittedName>
        <fullName evidence="2">Uncharacterized protein</fullName>
    </submittedName>
</protein>
<keyword evidence="3" id="KW-1185">Reference proteome</keyword>
<sequence length="687" mass="76310">MNDIHRWFERTARGQTRVPSLYASLLTGRVFRYLAYRLRYPLVLATVQFAVHVAEFFLILASLGGMAAFTVMILRAGSLTVGGAWWGLLEIMRERLRDFSRSGERDAAGYEIGRWLVLAVALTIAMTIGGGVALLVLRPSGNDPVAHLYAFLVVVELAANFPVRVLHSGVYATRRVYRPRWSIFLSPAVQLAVITGGFYFYPTVAIIIAIVASNAIAIAITIHYSLETYRLIGLRPRLPSPRRPVRRLLPKIPPWLGIQTTVSGLGLRLDAVLVLAIVGIYGTNTRSFDLTAAVASWRQVDAFRFFYLVLPLFRGSYESAGIFYFDFVRLRSVSALHELRRVFFHRLLCVAPLASLYFWALGAALGLLVLKDVPLTFLLALVPLFVVRSVIGIYQIRLFAEGRFGIHLITMLFLVVLLWLVWIKPNPASDLIQITAAMILQLILLINLQHLRDRRYPPLPTVLSVGDWLRRLAREPAAVRVGHVTIPRSTTAKQRSAALKLIRQSFDGTGHVAFRSPTKIMYYHRTQEDTVGASPHLVLQTVSGGVVTRGSSSPQPIADGREAFQLWRASSESGSAPIGLTDLVRAFHSLFRTGIALDLQTLDGTREMRGLGQSFLVAAVPAVTRSVDEGSTVVAVCDRQLAPVYRHGTLRMLLVCPPEPDREKLKSLVKLIREWEIGQAARAVPDG</sequence>
<feature type="transmembrane region" description="Helical" evidence="1">
    <location>
        <begin position="375"/>
        <end position="394"/>
    </location>
</feature>
<gene>
    <name evidence="2" type="ORF">Y900_005350</name>
</gene>
<evidence type="ECO:0000313" key="3">
    <source>
        <dbReference type="Proteomes" id="UP000022835"/>
    </source>
</evidence>
<keyword evidence="1" id="KW-0812">Transmembrane</keyword>
<feature type="transmembrane region" description="Helical" evidence="1">
    <location>
        <begin position="206"/>
        <end position="226"/>
    </location>
</feature>
<feature type="transmembrane region" description="Helical" evidence="1">
    <location>
        <begin position="112"/>
        <end position="136"/>
    </location>
</feature>
<keyword evidence="1" id="KW-1133">Transmembrane helix</keyword>
<dbReference type="STRING" id="1440774.Y900_005350"/>
<keyword evidence="1" id="KW-0472">Membrane</keyword>
<reference evidence="2" key="1">
    <citation type="submission" date="2014-05" db="EMBL/GenBank/DDBJ databases">
        <title>Genome sequence of Mycobacterium aromaticivorans strain JS19b1T (= DSM 45407T).</title>
        <authorList>
            <person name="Kwak Y."/>
            <person name="Park G.-S."/>
            <person name="Li Q.X."/>
            <person name="Lee S.-E."/>
            <person name="Shin J.-H."/>
        </authorList>
    </citation>
    <scope>NUCLEOTIDE SEQUENCE [LARGE SCALE GENOMIC DNA]</scope>
    <source>
        <strain evidence="2">JS19b1</strain>
    </source>
</reference>
<name>A0A064CHY1_9MYCO</name>
<evidence type="ECO:0000313" key="2">
    <source>
        <dbReference type="EMBL" id="KDE98377.1"/>
    </source>
</evidence>
<evidence type="ECO:0000256" key="1">
    <source>
        <dbReference type="SAM" id="Phobius"/>
    </source>
</evidence>
<feature type="transmembrane region" description="Helical" evidence="1">
    <location>
        <begin position="179"/>
        <end position="200"/>
    </location>
</feature>
<proteinExistence type="predicted"/>
<feature type="transmembrane region" description="Helical" evidence="1">
    <location>
        <begin position="431"/>
        <end position="448"/>
    </location>
</feature>
<feature type="transmembrane region" description="Helical" evidence="1">
    <location>
        <begin position="67"/>
        <end position="91"/>
    </location>
</feature>